<evidence type="ECO:0000259" key="2">
    <source>
        <dbReference type="PROSITE" id="PS51286"/>
    </source>
</evidence>
<dbReference type="InterPro" id="IPR013584">
    <property type="entry name" value="RAP"/>
</dbReference>
<feature type="region of interest" description="Disordered" evidence="1">
    <location>
        <begin position="9"/>
        <end position="44"/>
    </location>
</feature>
<feature type="domain" description="RAP" evidence="2">
    <location>
        <begin position="301"/>
        <end position="368"/>
    </location>
</feature>
<dbReference type="GeneID" id="17278820"/>
<dbReference type="Pfam" id="PF08373">
    <property type="entry name" value="RAP"/>
    <property type="match status" value="1"/>
</dbReference>
<dbReference type="AlphaFoldDB" id="A0A0D3KCR3"/>
<dbReference type="EnsemblProtists" id="EOD33548">
    <property type="protein sequence ID" value="EOD33548"/>
    <property type="gene ID" value="EMIHUDRAFT_253110"/>
</dbReference>
<name>A0A0D3KCR3_EMIH1</name>
<keyword evidence="4" id="KW-1185">Reference proteome</keyword>
<accession>A0A0D3KCR3</accession>
<sequence>MDGRWRIRTEAGTGGGATCRTTANKSPRSREELQHSPVGGRVRSPRLPAQDGWWPWQGHWGPMDSAIVTHSQKSWPYYPSSHLYSAYGPTFAGPIMREDVAPAPPRLPGRPRSDRPPLNAKQLSSYISNATSTEVLLDLAEEHLTILNHFHVGNLWNKLGRHTSLLQWTAMVVSSFNSRAHSNVAHGVAKSGLQLPEYIMRSLNQDPGEWGACTRTQLHQWQLWLSLEGRAWMDPRLAQSILPAKLQQACRDAIAMGCTTVSELQCAVGRTLHESCDDFESEIIDPQTLYSLDFASRAMRIAVEAAPAVDGPTHFCCSLDLLGQQVPSGPTLLKRRQLMAAGWRVINVPYFEWHRLEGPRERRRYIESRVRYAMDAAPQPGIVATAAR</sequence>
<reference evidence="3" key="2">
    <citation type="submission" date="2024-10" db="UniProtKB">
        <authorList>
            <consortium name="EnsemblProtists"/>
        </authorList>
    </citation>
    <scope>IDENTIFICATION</scope>
</reference>
<reference evidence="4" key="1">
    <citation type="journal article" date="2013" name="Nature">
        <title>Pan genome of the phytoplankton Emiliania underpins its global distribution.</title>
        <authorList>
            <person name="Read B.A."/>
            <person name="Kegel J."/>
            <person name="Klute M.J."/>
            <person name="Kuo A."/>
            <person name="Lefebvre S.C."/>
            <person name="Maumus F."/>
            <person name="Mayer C."/>
            <person name="Miller J."/>
            <person name="Monier A."/>
            <person name="Salamov A."/>
            <person name="Young J."/>
            <person name="Aguilar M."/>
            <person name="Claverie J.M."/>
            <person name="Frickenhaus S."/>
            <person name="Gonzalez K."/>
            <person name="Herman E.K."/>
            <person name="Lin Y.C."/>
            <person name="Napier J."/>
            <person name="Ogata H."/>
            <person name="Sarno A.F."/>
            <person name="Shmutz J."/>
            <person name="Schroeder D."/>
            <person name="de Vargas C."/>
            <person name="Verret F."/>
            <person name="von Dassow P."/>
            <person name="Valentin K."/>
            <person name="Van de Peer Y."/>
            <person name="Wheeler G."/>
            <person name="Dacks J.B."/>
            <person name="Delwiche C.F."/>
            <person name="Dyhrman S.T."/>
            <person name="Glockner G."/>
            <person name="John U."/>
            <person name="Richards T."/>
            <person name="Worden A.Z."/>
            <person name="Zhang X."/>
            <person name="Grigoriev I.V."/>
            <person name="Allen A.E."/>
            <person name="Bidle K."/>
            <person name="Borodovsky M."/>
            <person name="Bowler C."/>
            <person name="Brownlee C."/>
            <person name="Cock J.M."/>
            <person name="Elias M."/>
            <person name="Gladyshev V.N."/>
            <person name="Groth M."/>
            <person name="Guda C."/>
            <person name="Hadaegh A."/>
            <person name="Iglesias-Rodriguez M.D."/>
            <person name="Jenkins J."/>
            <person name="Jones B.M."/>
            <person name="Lawson T."/>
            <person name="Leese F."/>
            <person name="Lindquist E."/>
            <person name="Lobanov A."/>
            <person name="Lomsadze A."/>
            <person name="Malik S.B."/>
            <person name="Marsh M.E."/>
            <person name="Mackinder L."/>
            <person name="Mock T."/>
            <person name="Mueller-Roeber B."/>
            <person name="Pagarete A."/>
            <person name="Parker M."/>
            <person name="Probert I."/>
            <person name="Quesneville H."/>
            <person name="Raines C."/>
            <person name="Rensing S.A."/>
            <person name="Riano-Pachon D.M."/>
            <person name="Richier S."/>
            <person name="Rokitta S."/>
            <person name="Shiraiwa Y."/>
            <person name="Soanes D.M."/>
            <person name="van der Giezen M."/>
            <person name="Wahlund T.M."/>
            <person name="Williams B."/>
            <person name="Wilson W."/>
            <person name="Wolfe G."/>
            <person name="Wurch L.L."/>
        </authorList>
    </citation>
    <scope>NUCLEOTIDE SEQUENCE</scope>
</reference>
<dbReference type="SMART" id="SM00952">
    <property type="entry name" value="RAP"/>
    <property type="match status" value="1"/>
</dbReference>
<dbReference type="PROSITE" id="PS51286">
    <property type="entry name" value="RAP"/>
    <property type="match status" value="1"/>
</dbReference>
<protein>
    <recommendedName>
        <fullName evidence="2">RAP domain-containing protein</fullName>
    </recommendedName>
</protein>
<evidence type="ECO:0000313" key="4">
    <source>
        <dbReference type="Proteomes" id="UP000013827"/>
    </source>
</evidence>
<evidence type="ECO:0000313" key="3">
    <source>
        <dbReference type="EnsemblProtists" id="EOD33548"/>
    </source>
</evidence>
<dbReference type="KEGG" id="ehx:EMIHUDRAFT_253110"/>
<evidence type="ECO:0000256" key="1">
    <source>
        <dbReference type="SAM" id="MobiDB-lite"/>
    </source>
</evidence>
<organism evidence="3 4">
    <name type="scientific">Emiliania huxleyi (strain CCMP1516)</name>
    <dbReference type="NCBI Taxonomy" id="280463"/>
    <lineage>
        <taxon>Eukaryota</taxon>
        <taxon>Haptista</taxon>
        <taxon>Haptophyta</taxon>
        <taxon>Prymnesiophyceae</taxon>
        <taxon>Isochrysidales</taxon>
        <taxon>Noelaerhabdaceae</taxon>
        <taxon>Emiliania</taxon>
    </lineage>
</organism>
<dbReference type="HOGENOM" id="CLU_712581_0_0_1"/>
<feature type="region of interest" description="Disordered" evidence="1">
    <location>
        <begin position="98"/>
        <end position="120"/>
    </location>
</feature>
<dbReference type="Proteomes" id="UP000013827">
    <property type="component" value="Unassembled WGS sequence"/>
</dbReference>
<dbReference type="PaxDb" id="2903-EOD33548"/>
<proteinExistence type="predicted"/>
<dbReference type="RefSeq" id="XP_005785977.1">
    <property type="nucleotide sequence ID" value="XM_005785920.1"/>
</dbReference>